<sequence length="283" mass="28890">MRNGNRWLLMTTAAALCAAPVLAFGQANTGGSSMQTQTTQTTPQQGPTRGTPAARDAATTGTQATQGAASGSGSSAGADQQRTTQTERVQQNPANTTGTDARPGSASSTDGTPGNPPSTATQRAVDSVTGQRTDPDGTGNNPPGTAAGRALDRATDGTTTTTTTRTAPANQATGATTPGMAVDSARLQGGRRATKMIGANVYNESNDSIGEVDDIIVPQNGAGQPVAVLSVGGFLGIGARLVAVPYERLQWNAERERWMLPGATKDSLQSLPPYSYEDGNRRG</sequence>
<dbReference type="EMBL" id="QGNA01000001">
    <property type="protein sequence ID" value="PWS38433.1"/>
    <property type="molecule type" value="Genomic_DNA"/>
</dbReference>
<evidence type="ECO:0000313" key="4">
    <source>
        <dbReference type="EMBL" id="PWS38433.1"/>
    </source>
</evidence>
<organism evidence="4 5">
    <name type="scientific">Falsiroseomonas bella</name>
    <dbReference type="NCBI Taxonomy" id="2184016"/>
    <lineage>
        <taxon>Bacteria</taxon>
        <taxon>Pseudomonadati</taxon>
        <taxon>Pseudomonadota</taxon>
        <taxon>Alphaproteobacteria</taxon>
        <taxon>Acetobacterales</taxon>
        <taxon>Roseomonadaceae</taxon>
        <taxon>Falsiroseomonas</taxon>
    </lineage>
</organism>
<name>A0A317FIJ6_9PROT</name>
<feature type="domain" description="PRC-barrel" evidence="3">
    <location>
        <begin position="192"/>
        <end position="247"/>
    </location>
</feature>
<keyword evidence="5" id="KW-1185">Reference proteome</keyword>
<dbReference type="PANTHER" id="PTHR36505:SF1">
    <property type="entry name" value="BLR1072 PROTEIN"/>
    <property type="match status" value="1"/>
</dbReference>
<feature type="compositionally biased region" description="Polar residues" evidence="1">
    <location>
        <begin position="92"/>
        <end position="143"/>
    </location>
</feature>
<dbReference type="OrthoDB" id="8021018at2"/>
<feature type="compositionally biased region" description="Low complexity" evidence="1">
    <location>
        <begin position="156"/>
        <end position="173"/>
    </location>
</feature>
<feature type="region of interest" description="Disordered" evidence="1">
    <location>
        <begin position="30"/>
        <end position="181"/>
    </location>
</feature>
<protein>
    <recommendedName>
        <fullName evidence="3">PRC-barrel domain-containing protein</fullName>
    </recommendedName>
</protein>
<dbReference type="PANTHER" id="PTHR36505">
    <property type="entry name" value="BLR1072 PROTEIN"/>
    <property type="match status" value="1"/>
</dbReference>
<evidence type="ECO:0000256" key="1">
    <source>
        <dbReference type="SAM" id="MobiDB-lite"/>
    </source>
</evidence>
<feature type="compositionally biased region" description="Low complexity" evidence="1">
    <location>
        <begin position="30"/>
        <end position="91"/>
    </location>
</feature>
<feature type="chain" id="PRO_5016465974" description="PRC-barrel domain-containing protein" evidence="2">
    <location>
        <begin position="24"/>
        <end position="283"/>
    </location>
</feature>
<dbReference type="Pfam" id="PF05239">
    <property type="entry name" value="PRC"/>
    <property type="match status" value="1"/>
</dbReference>
<feature type="signal peptide" evidence="2">
    <location>
        <begin position="1"/>
        <end position="23"/>
    </location>
</feature>
<dbReference type="InterPro" id="IPR011033">
    <property type="entry name" value="PRC_barrel-like_sf"/>
</dbReference>
<dbReference type="InterPro" id="IPR027275">
    <property type="entry name" value="PRC-brl_dom"/>
</dbReference>
<feature type="region of interest" description="Disordered" evidence="1">
    <location>
        <begin position="262"/>
        <end position="283"/>
    </location>
</feature>
<dbReference type="SUPFAM" id="SSF50346">
    <property type="entry name" value="PRC-barrel domain"/>
    <property type="match status" value="1"/>
</dbReference>
<proteinExistence type="predicted"/>
<evidence type="ECO:0000313" key="5">
    <source>
        <dbReference type="Proteomes" id="UP000245765"/>
    </source>
</evidence>
<dbReference type="AlphaFoldDB" id="A0A317FIJ6"/>
<keyword evidence="2" id="KW-0732">Signal</keyword>
<dbReference type="Gene3D" id="2.30.30.240">
    <property type="entry name" value="PRC-barrel domain"/>
    <property type="match status" value="1"/>
</dbReference>
<accession>A0A317FIJ6</accession>
<dbReference type="RefSeq" id="WP_109869054.1">
    <property type="nucleotide sequence ID" value="NZ_QGNA01000001.1"/>
</dbReference>
<evidence type="ECO:0000259" key="3">
    <source>
        <dbReference type="Pfam" id="PF05239"/>
    </source>
</evidence>
<evidence type="ECO:0000256" key="2">
    <source>
        <dbReference type="SAM" id="SignalP"/>
    </source>
</evidence>
<comment type="caution">
    <text evidence="4">The sequence shown here is derived from an EMBL/GenBank/DDBJ whole genome shotgun (WGS) entry which is preliminary data.</text>
</comment>
<dbReference type="Proteomes" id="UP000245765">
    <property type="component" value="Unassembled WGS sequence"/>
</dbReference>
<reference evidence="5" key="1">
    <citation type="submission" date="2018-05" db="EMBL/GenBank/DDBJ databases">
        <authorList>
            <person name="Du Z."/>
            <person name="Wang X."/>
        </authorList>
    </citation>
    <scope>NUCLEOTIDE SEQUENCE [LARGE SCALE GENOMIC DNA]</scope>
    <source>
        <strain evidence="5">CQN31</strain>
    </source>
</reference>
<gene>
    <name evidence="4" type="ORF">DFH01_03880</name>
</gene>